<evidence type="ECO:0000313" key="7">
    <source>
        <dbReference type="EMBL" id="KKK36320.1"/>
    </source>
</evidence>
<dbReference type="PANTHER" id="PTHR44846">
    <property type="entry name" value="MANNOSYL-D-GLYCERATE TRANSPORT/METABOLISM SYSTEM REPRESSOR MNGR-RELATED"/>
    <property type="match status" value="1"/>
</dbReference>
<dbReference type="InterPro" id="IPR036721">
    <property type="entry name" value="RCK_C_sf"/>
</dbReference>
<gene>
    <name evidence="7" type="ORF">WQ57_19730</name>
</gene>
<dbReference type="AlphaFoldDB" id="A0A0M2SUP0"/>
<feature type="domain" description="RCK C-terminal" evidence="6">
    <location>
        <begin position="121"/>
        <end position="206"/>
    </location>
</feature>
<dbReference type="SUPFAM" id="SSF116726">
    <property type="entry name" value="TrkA C-terminal domain-like"/>
    <property type="match status" value="1"/>
</dbReference>
<dbReference type="SUPFAM" id="SSF46785">
    <property type="entry name" value="Winged helix' DNA-binding domain"/>
    <property type="match status" value="1"/>
</dbReference>
<sequence length="206" mass="23338">MLQRTKMPVYERIAIDIANRIYDGKFKVGEKIHGRSTLASEYNVSPETVRKAIKILEDVEIVHSAKGSGVVISSRENAFKYINRFSTLASIKDLEKQMRQLISERQKLDEDLNQTIDKIIDYTGKMRHTNPLTPIEIEIKPDFSHIGKTVSELKFWQNTGGTIAGIKRSGELILSPGPYASIQAGDILVIIGDEKTYERVKNFLEE</sequence>
<feature type="coiled-coil region" evidence="4">
    <location>
        <begin position="91"/>
        <end position="118"/>
    </location>
</feature>
<dbReference type="PANTHER" id="PTHR44846:SF17">
    <property type="entry name" value="GNTR-FAMILY TRANSCRIPTIONAL REGULATOR"/>
    <property type="match status" value="1"/>
</dbReference>
<dbReference type="PATRIC" id="fig|1408103.3.peg.4368"/>
<dbReference type="InterPro" id="IPR050679">
    <property type="entry name" value="Bact_HTH_transcr_reg"/>
</dbReference>
<dbReference type="GO" id="GO:0003677">
    <property type="term" value="F:DNA binding"/>
    <property type="evidence" value="ECO:0007669"/>
    <property type="project" value="UniProtKB-KW"/>
</dbReference>
<protein>
    <submittedName>
        <fullName evidence="7">GntR family transcriptional regulator</fullName>
    </submittedName>
</protein>
<keyword evidence="2" id="KW-0238">DNA-binding</keyword>
<dbReference type="GO" id="GO:0008324">
    <property type="term" value="F:monoatomic cation transmembrane transporter activity"/>
    <property type="evidence" value="ECO:0007669"/>
    <property type="project" value="InterPro"/>
</dbReference>
<keyword evidence="3" id="KW-0804">Transcription</keyword>
<dbReference type="Gene3D" id="3.30.70.1450">
    <property type="entry name" value="Regulator of K+ conductance, C-terminal domain"/>
    <property type="match status" value="1"/>
</dbReference>
<dbReference type="GO" id="GO:0003700">
    <property type="term" value="F:DNA-binding transcription factor activity"/>
    <property type="evidence" value="ECO:0007669"/>
    <property type="project" value="InterPro"/>
</dbReference>
<keyword evidence="1" id="KW-0805">Transcription regulation</keyword>
<dbReference type="EMBL" id="LAYY01000033">
    <property type="protein sequence ID" value="KKK36320.1"/>
    <property type="molecule type" value="Genomic_DNA"/>
</dbReference>
<dbReference type="Pfam" id="PF00392">
    <property type="entry name" value="GntR"/>
    <property type="match status" value="1"/>
</dbReference>
<dbReference type="PROSITE" id="PS51202">
    <property type="entry name" value="RCK_C"/>
    <property type="match status" value="1"/>
</dbReference>
<keyword evidence="8" id="KW-1185">Reference proteome</keyword>
<dbReference type="InterPro" id="IPR000524">
    <property type="entry name" value="Tscrpt_reg_HTH_GntR"/>
</dbReference>
<dbReference type="PROSITE" id="PS50949">
    <property type="entry name" value="HTH_GNTR"/>
    <property type="match status" value="1"/>
</dbReference>
<dbReference type="GO" id="GO:0045892">
    <property type="term" value="P:negative regulation of DNA-templated transcription"/>
    <property type="evidence" value="ECO:0007669"/>
    <property type="project" value="TreeGrafter"/>
</dbReference>
<dbReference type="RefSeq" id="WP_046525487.1">
    <property type="nucleotide sequence ID" value="NZ_LAYY01000033.1"/>
</dbReference>
<dbReference type="InterPro" id="IPR036390">
    <property type="entry name" value="WH_DNA-bd_sf"/>
</dbReference>
<organism evidence="7 8">
    <name type="scientific">Mesobacillus campisalis</name>
    <dbReference type="NCBI Taxonomy" id="1408103"/>
    <lineage>
        <taxon>Bacteria</taxon>
        <taxon>Bacillati</taxon>
        <taxon>Bacillota</taxon>
        <taxon>Bacilli</taxon>
        <taxon>Bacillales</taxon>
        <taxon>Bacillaceae</taxon>
        <taxon>Mesobacillus</taxon>
    </lineage>
</organism>
<reference evidence="7 8" key="1">
    <citation type="submission" date="2015-04" db="EMBL/GenBank/DDBJ databases">
        <title>Taxonomic description and genome sequence of Bacillus campisalis sp. nov., a novel member of the genus Bacillus isolated from solar saltern.</title>
        <authorList>
            <person name="Mathan Kumar R."/>
            <person name="Kaur G."/>
            <person name="Kumar A."/>
            <person name="Singh N.K."/>
            <person name="Kaur N."/>
            <person name="Kumar N."/>
            <person name="Mayilraj S."/>
        </authorList>
    </citation>
    <scope>NUCLEOTIDE SEQUENCE [LARGE SCALE GENOMIC DNA]</scope>
    <source>
        <strain evidence="7 8">SA2-6</strain>
    </source>
</reference>
<dbReference type="GO" id="GO:0006813">
    <property type="term" value="P:potassium ion transport"/>
    <property type="evidence" value="ECO:0007669"/>
    <property type="project" value="InterPro"/>
</dbReference>
<dbReference type="InterPro" id="IPR036388">
    <property type="entry name" value="WH-like_DNA-bd_sf"/>
</dbReference>
<accession>A0A0M2SUP0</accession>
<dbReference type="InterPro" id="IPR006037">
    <property type="entry name" value="RCK_C"/>
</dbReference>
<dbReference type="SMART" id="SM00345">
    <property type="entry name" value="HTH_GNTR"/>
    <property type="match status" value="1"/>
</dbReference>
<evidence type="ECO:0000259" key="6">
    <source>
        <dbReference type="PROSITE" id="PS51202"/>
    </source>
</evidence>
<name>A0A0M2SUP0_9BACI</name>
<dbReference type="CDD" id="cd07377">
    <property type="entry name" value="WHTH_GntR"/>
    <property type="match status" value="1"/>
</dbReference>
<feature type="domain" description="HTH gntR-type" evidence="5">
    <location>
        <begin position="7"/>
        <end position="75"/>
    </location>
</feature>
<evidence type="ECO:0000256" key="1">
    <source>
        <dbReference type="ARBA" id="ARBA00023015"/>
    </source>
</evidence>
<proteinExistence type="predicted"/>
<evidence type="ECO:0000256" key="4">
    <source>
        <dbReference type="SAM" id="Coils"/>
    </source>
</evidence>
<evidence type="ECO:0000256" key="3">
    <source>
        <dbReference type="ARBA" id="ARBA00023163"/>
    </source>
</evidence>
<dbReference type="Proteomes" id="UP000034166">
    <property type="component" value="Unassembled WGS sequence"/>
</dbReference>
<evidence type="ECO:0000259" key="5">
    <source>
        <dbReference type="PROSITE" id="PS50949"/>
    </source>
</evidence>
<evidence type="ECO:0000256" key="2">
    <source>
        <dbReference type="ARBA" id="ARBA00023125"/>
    </source>
</evidence>
<dbReference type="Gene3D" id="1.10.10.10">
    <property type="entry name" value="Winged helix-like DNA-binding domain superfamily/Winged helix DNA-binding domain"/>
    <property type="match status" value="1"/>
</dbReference>
<dbReference type="OrthoDB" id="226679at2"/>
<comment type="caution">
    <text evidence="7">The sequence shown here is derived from an EMBL/GenBank/DDBJ whole genome shotgun (WGS) entry which is preliminary data.</text>
</comment>
<dbReference type="Pfam" id="PF02080">
    <property type="entry name" value="TrkA_C"/>
    <property type="match status" value="1"/>
</dbReference>
<keyword evidence="4" id="KW-0175">Coiled coil</keyword>
<evidence type="ECO:0000313" key="8">
    <source>
        <dbReference type="Proteomes" id="UP000034166"/>
    </source>
</evidence>